<proteinExistence type="predicted"/>
<comment type="caution">
    <text evidence="1">The sequence shown here is derived from an EMBL/GenBank/DDBJ whole genome shotgun (WGS) entry which is preliminary data.</text>
</comment>
<organism evidence="1 2">
    <name type="scientific">Micavibrio aeruginosavorus</name>
    <dbReference type="NCBI Taxonomy" id="349221"/>
    <lineage>
        <taxon>Bacteria</taxon>
        <taxon>Pseudomonadati</taxon>
        <taxon>Bdellovibrionota</taxon>
        <taxon>Bdellovibrionia</taxon>
        <taxon>Bdellovibrionales</taxon>
        <taxon>Pseudobdellovibrionaceae</taxon>
        <taxon>Micavibrio</taxon>
    </lineage>
</organism>
<dbReference type="AlphaFoldDB" id="A0A2W5HD44"/>
<sequence length="110" mass="12381">MLNLQKNYSNAAQQEINRINAEEILGNALEIQGRDNSYHRGLVYIPAPKHIFAVRFQRIEHFSVNVLARNADDAYAGAIASFKTDNGKVQTLNSILDYFTIENLSNARKG</sequence>
<reference evidence="1 2" key="1">
    <citation type="submission" date="2017-08" db="EMBL/GenBank/DDBJ databases">
        <title>Infants hospitalized years apart are colonized by the same room-sourced microbial strains.</title>
        <authorList>
            <person name="Brooks B."/>
            <person name="Olm M.R."/>
            <person name="Firek B.A."/>
            <person name="Baker R."/>
            <person name="Thomas B.C."/>
            <person name="Morowitz M.J."/>
            <person name="Banfield J.F."/>
        </authorList>
    </citation>
    <scope>NUCLEOTIDE SEQUENCE [LARGE SCALE GENOMIC DNA]</scope>
    <source>
        <strain evidence="1">S2_006_000_R2_64</strain>
    </source>
</reference>
<name>A0A2W5HD44_9BACT</name>
<gene>
    <name evidence="1" type="ORF">DI586_11090</name>
</gene>
<evidence type="ECO:0000313" key="1">
    <source>
        <dbReference type="EMBL" id="PZP53412.1"/>
    </source>
</evidence>
<protein>
    <submittedName>
        <fullName evidence="1">Uncharacterized protein</fullName>
    </submittedName>
</protein>
<accession>A0A2W5HD44</accession>
<dbReference type="EMBL" id="QFOT01000182">
    <property type="protein sequence ID" value="PZP53412.1"/>
    <property type="molecule type" value="Genomic_DNA"/>
</dbReference>
<dbReference type="Proteomes" id="UP000249739">
    <property type="component" value="Unassembled WGS sequence"/>
</dbReference>
<evidence type="ECO:0000313" key="2">
    <source>
        <dbReference type="Proteomes" id="UP000249739"/>
    </source>
</evidence>